<dbReference type="Proteomes" id="UP000823638">
    <property type="component" value="Unassembled WGS sequence"/>
</dbReference>
<evidence type="ECO:0000313" key="2">
    <source>
        <dbReference type="EMBL" id="MBO8457852.1"/>
    </source>
</evidence>
<evidence type="ECO:0000256" key="1">
    <source>
        <dbReference type="SAM" id="MobiDB-lite"/>
    </source>
</evidence>
<reference evidence="2" key="2">
    <citation type="journal article" date="2021" name="PeerJ">
        <title>Extensive microbial diversity within the chicken gut microbiome revealed by metagenomics and culture.</title>
        <authorList>
            <person name="Gilroy R."/>
            <person name="Ravi A."/>
            <person name="Getino M."/>
            <person name="Pursley I."/>
            <person name="Horton D.L."/>
            <person name="Alikhan N.F."/>
            <person name="Baker D."/>
            <person name="Gharbi K."/>
            <person name="Hall N."/>
            <person name="Watson M."/>
            <person name="Adriaenssens E.M."/>
            <person name="Foster-Nyarko E."/>
            <person name="Jarju S."/>
            <person name="Secka A."/>
            <person name="Antonio M."/>
            <person name="Oren A."/>
            <person name="Chaudhuri R.R."/>
            <person name="La Ragione R."/>
            <person name="Hildebrand F."/>
            <person name="Pallen M.J."/>
        </authorList>
    </citation>
    <scope>NUCLEOTIDE SEQUENCE</scope>
    <source>
        <strain evidence="2">10532</strain>
    </source>
</reference>
<organism evidence="2 3">
    <name type="scientific">Candidatus Gallitreponema excrementavium</name>
    <dbReference type="NCBI Taxonomy" id="2840840"/>
    <lineage>
        <taxon>Bacteria</taxon>
        <taxon>Pseudomonadati</taxon>
        <taxon>Spirochaetota</taxon>
        <taxon>Spirochaetia</taxon>
        <taxon>Spirochaetales</taxon>
        <taxon>Candidatus Gallitreponema</taxon>
    </lineage>
</organism>
<accession>A0A9D9HPJ8</accession>
<proteinExistence type="predicted"/>
<reference evidence="2" key="1">
    <citation type="submission" date="2020-10" db="EMBL/GenBank/DDBJ databases">
        <authorList>
            <person name="Gilroy R."/>
        </authorList>
    </citation>
    <scope>NUCLEOTIDE SEQUENCE</scope>
    <source>
        <strain evidence="2">10532</strain>
    </source>
</reference>
<comment type="caution">
    <text evidence="2">The sequence shown here is derived from an EMBL/GenBank/DDBJ whole genome shotgun (WGS) entry which is preliminary data.</text>
</comment>
<evidence type="ECO:0000313" key="3">
    <source>
        <dbReference type="Proteomes" id="UP000823638"/>
    </source>
</evidence>
<dbReference type="EMBL" id="JADIMM010000079">
    <property type="protein sequence ID" value="MBO8457852.1"/>
    <property type="molecule type" value="Genomic_DNA"/>
</dbReference>
<sequence>MCWFCGENPAGISKVSRNDVCPKCGRDLKVCKNCRFFCPGAYNDCNESQAERVMDKEKSNFCEYFVYSETASDKAGNKPADSKSAFNALFND</sequence>
<protein>
    <submittedName>
        <fullName evidence="2">Uncharacterized protein</fullName>
    </submittedName>
</protein>
<dbReference type="AlphaFoldDB" id="A0A9D9HPJ8"/>
<name>A0A9D9HPJ8_9SPIR</name>
<feature type="region of interest" description="Disordered" evidence="1">
    <location>
        <begin position="72"/>
        <end position="92"/>
    </location>
</feature>
<gene>
    <name evidence="2" type="ORF">IAA81_06450</name>
</gene>